<reference evidence="9" key="1">
    <citation type="submission" date="2023-06" db="EMBL/GenBank/DDBJ databases">
        <title>A Treasure from Seagulls: Isolation and Description of Aciduricobacillus qingdaonensis gen. nov., sp. nov., a Rare Obligately Uric Acid-utilizing Member in the Family Bacillaceae.</title>
        <authorList>
            <person name="Liu W."/>
            <person name="Wang B."/>
        </authorList>
    </citation>
    <scope>NUCLEOTIDE SEQUENCE</scope>
    <source>
        <strain evidence="9">44XB</strain>
    </source>
</reference>
<protein>
    <recommendedName>
        <fullName evidence="2 7">DNA repair protein RecO</fullName>
    </recommendedName>
    <alternativeName>
        <fullName evidence="6 7">Recombination protein O</fullName>
    </alternativeName>
</protein>
<evidence type="ECO:0000256" key="5">
    <source>
        <dbReference type="ARBA" id="ARBA00023204"/>
    </source>
</evidence>
<evidence type="ECO:0000256" key="4">
    <source>
        <dbReference type="ARBA" id="ARBA00023172"/>
    </source>
</evidence>
<dbReference type="HAMAP" id="MF_00201">
    <property type="entry name" value="RecO"/>
    <property type="match status" value="1"/>
</dbReference>
<name>A0ABY9KSB0_9BACI</name>
<dbReference type="Pfam" id="PF02565">
    <property type="entry name" value="RecO_C"/>
    <property type="match status" value="1"/>
</dbReference>
<dbReference type="SUPFAM" id="SSF50249">
    <property type="entry name" value="Nucleic acid-binding proteins"/>
    <property type="match status" value="1"/>
</dbReference>
<dbReference type="Pfam" id="PF11967">
    <property type="entry name" value="RecO_N"/>
    <property type="match status" value="1"/>
</dbReference>
<comment type="function">
    <text evidence="7">Involved in DNA repair and RecF pathway recombination.</text>
</comment>
<dbReference type="Gene3D" id="2.40.50.140">
    <property type="entry name" value="Nucleic acid-binding proteins"/>
    <property type="match status" value="1"/>
</dbReference>
<accession>A0ABY9KSB0</accession>
<dbReference type="Gene3D" id="1.20.1440.120">
    <property type="entry name" value="Recombination protein O, C-terminal domain"/>
    <property type="match status" value="1"/>
</dbReference>
<dbReference type="SUPFAM" id="SSF57863">
    <property type="entry name" value="ArfGap/RecO-like zinc finger"/>
    <property type="match status" value="1"/>
</dbReference>
<keyword evidence="3 7" id="KW-0227">DNA damage</keyword>
<evidence type="ECO:0000313" key="10">
    <source>
        <dbReference type="Proteomes" id="UP001180087"/>
    </source>
</evidence>
<evidence type="ECO:0000256" key="2">
    <source>
        <dbReference type="ARBA" id="ARBA00021310"/>
    </source>
</evidence>
<dbReference type="PANTHER" id="PTHR33991">
    <property type="entry name" value="DNA REPAIR PROTEIN RECO"/>
    <property type="match status" value="1"/>
</dbReference>
<proteinExistence type="inferred from homology"/>
<evidence type="ECO:0000313" key="9">
    <source>
        <dbReference type="EMBL" id="WLV23590.1"/>
    </source>
</evidence>
<keyword evidence="5 7" id="KW-0234">DNA repair</keyword>
<keyword evidence="10" id="KW-1185">Reference proteome</keyword>
<comment type="similarity">
    <text evidence="1 7">Belongs to the RecO family.</text>
</comment>
<evidence type="ECO:0000256" key="1">
    <source>
        <dbReference type="ARBA" id="ARBA00007452"/>
    </source>
</evidence>
<evidence type="ECO:0000256" key="3">
    <source>
        <dbReference type="ARBA" id="ARBA00022763"/>
    </source>
</evidence>
<organism evidence="9 10">
    <name type="scientific">Aciduricibacillus chroicocephali</name>
    <dbReference type="NCBI Taxonomy" id="3054939"/>
    <lineage>
        <taxon>Bacteria</taxon>
        <taxon>Bacillati</taxon>
        <taxon>Bacillota</taxon>
        <taxon>Bacilli</taxon>
        <taxon>Bacillales</taxon>
        <taxon>Bacillaceae</taxon>
        <taxon>Aciduricibacillus</taxon>
    </lineage>
</organism>
<dbReference type="Proteomes" id="UP001180087">
    <property type="component" value="Chromosome"/>
</dbReference>
<dbReference type="InterPro" id="IPR003717">
    <property type="entry name" value="RecO"/>
</dbReference>
<dbReference type="InterPro" id="IPR022572">
    <property type="entry name" value="DNA_rep/recomb_RecO_N"/>
</dbReference>
<evidence type="ECO:0000256" key="6">
    <source>
        <dbReference type="ARBA" id="ARBA00033409"/>
    </source>
</evidence>
<evidence type="ECO:0000256" key="7">
    <source>
        <dbReference type="HAMAP-Rule" id="MF_00201"/>
    </source>
</evidence>
<dbReference type="PANTHER" id="PTHR33991:SF1">
    <property type="entry name" value="DNA REPAIR PROTEIN RECO"/>
    <property type="match status" value="1"/>
</dbReference>
<gene>
    <name evidence="7 9" type="primary">recO</name>
    <name evidence="9" type="ORF">QR721_07990</name>
</gene>
<feature type="domain" description="DNA replication/recombination mediator RecO N-terminal" evidence="8">
    <location>
        <begin position="1"/>
        <end position="78"/>
    </location>
</feature>
<dbReference type="NCBIfam" id="TIGR00613">
    <property type="entry name" value="reco"/>
    <property type="match status" value="1"/>
</dbReference>
<dbReference type="InterPro" id="IPR042242">
    <property type="entry name" value="RecO_C"/>
</dbReference>
<dbReference type="InterPro" id="IPR012340">
    <property type="entry name" value="NA-bd_OB-fold"/>
</dbReference>
<dbReference type="EMBL" id="CP129113">
    <property type="protein sequence ID" value="WLV23590.1"/>
    <property type="molecule type" value="Genomic_DNA"/>
</dbReference>
<dbReference type="RefSeq" id="WP_348025747.1">
    <property type="nucleotide sequence ID" value="NZ_CP129113.1"/>
</dbReference>
<keyword evidence="4 7" id="KW-0233">DNA recombination</keyword>
<evidence type="ECO:0000259" key="8">
    <source>
        <dbReference type="Pfam" id="PF11967"/>
    </source>
</evidence>
<sequence>MLEKIEGFVIRTQDYGETNKIVTIFSGKIGKFAVVAKGAKKPKSRMAALTQPFIYAQFLIYPSNKLGSLQQGDVLDSFRKIREDIIKTAYAAYLSELTDKLIENHEPDIYVYDQFQRTMHWIAEKETADIPVMIYELKLFQKAGFAPILNHCTLCGRTEGLTAFSVAEGGMLCRSCFSSSEDAIVLPGQLPRLFRLFAEIGIERIGNISMKPENVRLLRQLIDAYYDKYGGYFLKSRKFLNQLDLFK</sequence>
<dbReference type="InterPro" id="IPR037278">
    <property type="entry name" value="ARFGAP/RecO"/>
</dbReference>